<evidence type="ECO:0000256" key="1">
    <source>
        <dbReference type="SAM" id="MobiDB-lite"/>
    </source>
</evidence>
<reference evidence="2 3" key="1">
    <citation type="submission" date="2019-07" db="EMBL/GenBank/DDBJ databases">
        <title>Chromosome genome assembly for large yellow croaker.</title>
        <authorList>
            <person name="Xiao S."/>
        </authorList>
    </citation>
    <scope>NUCLEOTIDE SEQUENCE [LARGE SCALE GENOMIC DNA]</scope>
    <source>
        <strain evidence="2">JMULYC20181020</strain>
        <tissue evidence="2">Muscle</tissue>
    </source>
</reference>
<proteinExistence type="predicted"/>
<sequence>MPRGEQRESPQPAGPLLSANSTGHQDRPHTIRPHQIITKEKDNHINYWTSATKTQSKLQCYSALNRQCPMADYLSCVTDPRLRKTLAMYKLSNSLAVETGRHRQTWLPREDRLCTHCTQGEVETELHFLTTCQLYQDTYFPQIADTQRDFETLDPIQKLPYLLGEVQQCANIAGRFLYCCDQRRTSSGQEGQTETVSSCWT</sequence>
<comment type="caution">
    <text evidence="2">The sequence shown here is derived from an EMBL/GenBank/DDBJ whole genome shotgun (WGS) entry which is preliminary data.</text>
</comment>
<evidence type="ECO:0008006" key="4">
    <source>
        <dbReference type="Google" id="ProtNLM"/>
    </source>
</evidence>
<evidence type="ECO:0000313" key="3">
    <source>
        <dbReference type="Proteomes" id="UP000424527"/>
    </source>
</evidence>
<dbReference type="EMBL" id="REGW02000004">
    <property type="protein sequence ID" value="KAE8297668.1"/>
    <property type="molecule type" value="Genomic_DNA"/>
</dbReference>
<keyword evidence="3" id="KW-1185">Reference proteome</keyword>
<evidence type="ECO:0000313" key="2">
    <source>
        <dbReference type="EMBL" id="KAE8297668.1"/>
    </source>
</evidence>
<feature type="region of interest" description="Disordered" evidence="1">
    <location>
        <begin position="1"/>
        <end position="29"/>
    </location>
</feature>
<name>A0A6G0J1N7_LARCR</name>
<dbReference type="AlphaFoldDB" id="A0A6G0J1N7"/>
<dbReference type="Proteomes" id="UP000424527">
    <property type="component" value="Unassembled WGS sequence"/>
</dbReference>
<accession>A0A6G0J1N7</accession>
<protein>
    <recommendedName>
        <fullName evidence="4">Reverse transcriptase zinc-binding domain-containing protein</fullName>
    </recommendedName>
</protein>
<organism evidence="2 3">
    <name type="scientific">Larimichthys crocea</name>
    <name type="common">Large yellow croaker</name>
    <name type="synonym">Pseudosciaena crocea</name>
    <dbReference type="NCBI Taxonomy" id="215358"/>
    <lineage>
        <taxon>Eukaryota</taxon>
        <taxon>Metazoa</taxon>
        <taxon>Chordata</taxon>
        <taxon>Craniata</taxon>
        <taxon>Vertebrata</taxon>
        <taxon>Euteleostomi</taxon>
        <taxon>Actinopterygii</taxon>
        <taxon>Neopterygii</taxon>
        <taxon>Teleostei</taxon>
        <taxon>Neoteleostei</taxon>
        <taxon>Acanthomorphata</taxon>
        <taxon>Eupercaria</taxon>
        <taxon>Sciaenidae</taxon>
        <taxon>Larimichthys</taxon>
    </lineage>
</organism>
<gene>
    <name evidence="2" type="ORF">D5F01_LYC04306</name>
</gene>